<comment type="caution">
    <text evidence="2">The sequence shown here is derived from an EMBL/GenBank/DDBJ whole genome shotgun (WGS) entry which is preliminary data.</text>
</comment>
<gene>
    <name evidence="2" type="ORF">H7995_02390</name>
</gene>
<sequence>MTTPFPGETPDPNIDHPVIPETDPQPVPEQDPPGTNPPPREEPPKPMPPVIVGPA</sequence>
<dbReference type="EMBL" id="JACMYG010000002">
    <property type="protein sequence ID" value="MBC2688643.1"/>
    <property type="molecule type" value="Genomic_DNA"/>
</dbReference>
<keyword evidence="3" id="KW-1185">Reference proteome</keyword>
<dbReference type="AlphaFoldDB" id="A0A7X1KVU2"/>
<proteinExistence type="predicted"/>
<feature type="compositionally biased region" description="Pro residues" evidence="1">
    <location>
        <begin position="45"/>
        <end position="55"/>
    </location>
</feature>
<protein>
    <submittedName>
        <fullName evidence="2">Uncharacterized protein</fullName>
    </submittedName>
</protein>
<feature type="region of interest" description="Disordered" evidence="1">
    <location>
        <begin position="1"/>
        <end position="55"/>
    </location>
</feature>
<reference evidence="2 3" key="1">
    <citation type="submission" date="2020-08" db="EMBL/GenBank/DDBJ databases">
        <title>Pseudomonas sp. nov.</title>
        <authorList>
            <person name="Gieschler S."/>
            <person name="Fiedler G."/>
            <person name="Brinks E."/>
            <person name="Boehnlein C."/>
            <person name="Franz C.M.A.P."/>
            <person name="Kabisch J."/>
        </authorList>
    </citation>
    <scope>NUCLEOTIDE SEQUENCE [LARGE SCALE GENOMIC DNA]</scope>
    <source>
        <strain evidence="2 3">MBT-1</strain>
    </source>
</reference>
<feature type="compositionally biased region" description="Pro residues" evidence="1">
    <location>
        <begin position="23"/>
        <end position="38"/>
    </location>
</feature>
<accession>A0A7X1KVU2</accession>
<organism evidence="2 3">
    <name type="scientific">Pseudomonas kielensis</name>
    <dbReference type="NCBI Taxonomy" id="2762577"/>
    <lineage>
        <taxon>Bacteria</taxon>
        <taxon>Pseudomonadati</taxon>
        <taxon>Pseudomonadota</taxon>
        <taxon>Gammaproteobacteria</taxon>
        <taxon>Pseudomonadales</taxon>
        <taxon>Pseudomonadaceae</taxon>
        <taxon>Pseudomonas</taxon>
    </lineage>
</organism>
<evidence type="ECO:0000256" key="1">
    <source>
        <dbReference type="SAM" id="MobiDB-lite"/>
    </source>
</evidence>
<dbReference type="RefSeq" id="WP_185817919.1">
    <property type="nucleotide sequence ID" value="NZ_CP090311.1"/>
</dbReference>
<evidence type="ECO:0000313" key="3">
    <source>
        <dbReference type="Proteomes" id="UP000526003"/>
    </source>
</evidence>
<evidence type="ECO:0000313" key="2">
    <source>
        <dbReference type="EMBL" id="MBC2688643.1"/>
    </source>
</evidence>
<dbReference type="Proteomes" id="UP000526003">
    <property type="component" value="Unassembled WGS sequence"/>
</dbReference>
<name>A0A7X1KVU2_9PSED</name>